<organism evidence="2 3">
    <name type="scientific">Roseateles aquatilis</name>
    <dbReference type="NCBI Taxonomy" id="431061"/>
    <lineage>
        <taxon>Bacteria</taxon>
        <taxon>Pseudomonadati</taxon>
        <taxon>Pseudomonadota</taxon>
        <taxon>Betaproteobacteria</taxon>
        <taxon>Burkholderiales</taxon>
        <taxon>Sphaerotilaceae</taxon>
        <taxon>Roseateles</taxon>
    </lineage>
</organism>
<keyword evidence="3" id="KW-1185">Reference proteome</keyword>
<evidence type="ECO:0000313" key="2">
    <source>
        <dbReference type="EMBL" id="OWQ93170.1"/>
    </source>
</evidence>
<accession>A0A246JKV0</accession>
<proteinExistence type="predicted"/>
<reference evidence="2 3" key="1">
    <citation type="journal article" date="2008" name="Int. J. Syst. Evol. Microbiol.">
        <title>Description of Roseateles aquatilis sp. nov. and Roseateles terrae sp. nov., in the class Betaproteobacteria, and emended description of the genus Roseateles.</title>
        <authorList>
            <person name="Gomila M."/>
            <person name="Bowien B."/>
            <person name="Falsen E."/>
            <person name="Moore E.R."/>
            <person name="Lalucat J."/>
        </authorList>
    </citation>
    <scope>NUCLEOTIDE SEQUENCE [LARGE SCALE GENOMIC DNA]</scope>
    <source>
        <strain evidence="2 3">CCUG 48205</strain>
    </source>
</reference>
<gene>
    <name evidence="2" type="ORF">CDN99_01330</name>
</gene>
<sequence length="121" mass="13039">MHKALRKVGATDEDAHEAAESIDHALDRRIDEKHRHFATKSDITAVQGEIVGLKGDIANVKGEVANLKGDIANVKGEIASVRGEMAHMKSELIRWIVGGQLTTVALMSSLVFAVARMRGVA</sequence>
<dbReference type="Gene3D" id="1.20.5.170">
    <property type="match status" value="1"/>
</dbReference>
<keyword evidence="1" id="KW-0472">Membrane</keyword>
<keyword evidence="1" id="KW-0812">Transmembrane</keyword>
<evidence type="ECO:0008006" key="4">
    <source>
        <dbReference type="Google" id="ProtNLM"/>
    </source>
</evidence>
<evidence type="ECO:0000256" key="1">
    <source>
        <dbReference type="SAM" id="Phobius"/>
    </source>
</evidence>
<name>A0A246JKV0_9BURK</name>
<dbReference type="Proteomes" id="UP000197468">
    <property type="component" value="Unassembled WGS sequence"/>
</dbReference>
<protein>
    <recommendedName>
        <fullName evidence="4">DUF1640 domain-containing protein</fullName>
    </recommendedName>
</protein>
<keyword evidence="1" id="KW-1133">Transmembrane helix</keyword>
<feature type="transmembrane region" description="Helical" evidence="1">
    <location>
        <begin position="92"/>
        <end position="115"/>
    </location>
</feature>
<evidence type="ECO:0000313" key="3">
    <source>
        <dbReference type="Proteomes" id="UP000197468"/>
    </source>
</evidence>
<dbReference type="AlphaFoldDB" id="A0A246JKV0"/>
<dbReference type="EMBL" id="NIOF01000001">
    <property type="protein sequence ID" value="OWQ93170.1"/>
    <property type="molecule type" value="Genomic_DNA"/>
</dbReference>
<comment type="caution">
    <text evidence="2">The sequence shown here is derived from an EMBL/GenBank/DDBJ whole genome shotgun (WGS) entry which is preliminary data.</text>
</comment>